<dbReference type="GO" id="GO:0008360">
    <property type="term" value="P:regulation of cell shape"/>
    <property type="evidence" value="ECO:0007669"/>
    <property type="project" value="UniProtKB-UniRule"/>
</dbReference>
<proteinExistence type="inferred from homology"/>
<dbReference type="Gene3D" id="3.40.50.720">
    <property type="entry name" value="NAD(P)-binding Rossmann-like Domain"/>
    <property type="match status" value="1"/>
</dbReference>
<dbReference type="InterPro" id="IPR050061">
    <property type="entry name" value="MurCDEF_pg_biosynth"/>
</dbReference>
<comment type="similarity">
    <text evidence="2">Belongs to the YkuD family.</text>
</comment>
<evidence type="ECO:0000256" key="3">
    <source>
        <dbReference type="ARBA" id="ARBA00022598"/>
    </source>
</evidence>
<dbReference type="Pfam" id="PF08245">
    <property type="entry name" value="Mur_ligase_M"/>
    <property type="match status" value="1"/>
</dbReference>
<dbReference type="PANTHER" id="PTHR43445:SF3">
    <property type="entry name" value="UDP-N-ACETYLMURAMATE--L-ALANINE LIGASE"/>
    <property type="match status" value="1"/>
</dbReference>
<evidence type="ECO:0000313" key="14">
    <source>
        <dbReference type="EMBL" id="MBK8572662.1"/>
    </source>
</evidence>
<dbReference type="InterPro" id="IPR005490">
    <property type="entry name" value="LD_TPept_cat_dom"/>
</dbReference>
<dbReference type="PROSITE" id="PS52029">
    <property type="entry name" value="LD_TPASE"/>
    <property type="match status" value="1"/>
</dbReference>
<evidence type="ECO:0000256" key="7">
    <source>
        <dbReference type="ARBA" id="ARBA00022840"/>
    </source>
</evidence>
<dbReference type="InterPro" id="IPR004101">
    <property type="entry name" value="Mur_ligase_C"/>
</dbReference>
<evidence type="ECO:0000256" key="9">
    <source>
        <dbReference type="ARBA" id="ARBA00022984"/>
    </source>
</evidence>
<dbReference type="Gene3D" id="2.40.440.10">
    <property type="entry name" value="L,D-transpeptidase catalytic domain-like"/>
    <property type="match status" value="1"/>
</dbReference>
<dbReference type="Proteomes" id="UP000709959">
    <property type="component" value="Unassembled WGS sequence"/>
</dbReference>
<dbReference type="GO" id="GO:0005524">
    <property type="term" value="F:ATP binding"/>
    <property type="evidence" value="ECO:0007669"/>
    <property type="project" value="UniProtKB-KW"/>
</dbReference>
<dbReference type="SUPFAM" id="SSF53623">
    <property type="entry name" value="MurD-like peptide ligases, catalytic domain"/>
    <property type="match status" value="1"/>
</dbReference>
<evidence type="ECO:0000256" key="6">
    <source>
        <dbReference type="ARBA" id="ARBA00022741"/>
    </source>
</evidence>
<dbReference type="SUPFAM" id="SSF53244">
    <property type="entry name" value="MurD-like peptide ligases, peptide-binding domain"/>
    <property type="match status" value="1"/>
</dbReference>
<keyword evidence="6" id="KW-0547">Nucleotide-binding</keyword>
<comment type="pathway">
    <text evidence="1 12">Cell wall biogenesis; peptidoglycan biosynthesis.</text>
</comment>
<dbReference type="AlphaFoldDB" id="A0A936K7R3"/>
<dbReference type="InterPro" id="IPR036565">
    <property type="entry name" value="Mur-like_cat_sf"/>
</dbReference>
<organism evidence="14 15">
    <name type="scientific">Candidatus Geothrix odensensis</name>
    <dbReference type="NCBI Taxonomy" id="2954440"/>
    <lineage>
        <taxon>Bacteria</taxon>
        <taxon>Pseudomonadati</taxon>
        <taxon>Acidobacteriota</taxon>
        <taxon>Holophagae</taxon>
        <taxon>Holophagales</taxon>
        <taxon>Holophagaceae</taxon>
        <taxon>Geothrix</taxon>
    </lineage>
</organism>
<evidence type="ECO:0000259" key="13">
    <source>
        <dbReference type="PROSITE" id="PS52029"/>
    </source>
</evidence>
<dbReference type="SUPFAM" id="SSF141523">
    <property type="entry name" value="L,D-transpeptidase catalytic domain-like"/>
    <property type="match status" value="1"/>
</dbReference>
<dbReference type="GO" id="GO:0051301">
    <property type="term" value="P:cell division"/>
    <property type="evidence" value="ECO:0007669"/>
    <property type="project" value="UniProtKB-KW"/>
</dbReference>
<dbReference type="InterPro" id="IPR038063">
    <property type="entry name" value="Transpep_catalytic_dom"/>
</dbReference>
<keyword evidence="10" id="KW-0131">Cell cycle</keyword>
<dbReference type="Pfam" id="PF02875">
    <property type="entry name" value="Mur_ligase_C"/>
    <property type="match status" value="1"/>
</dbReference>
<dbReference type="InterPro" id="IPR036615">
    <property type="entry name" value="Mur_ligase_C_dom_sf"/>
</dbReference>
<evidence type="ECO:0000256" key="10">
    <source>
        <dbReference type="ARBA" id="ARBA00023306"/>
    </source>
</evidence>
<evidence type="ECO:0000256" key="2">
    <source>
        <dbReference type="ARBA" id="ARBA00005992"/>
    </source>
</evidence>
<evidence type="ECO:0000256" key="12">
    <source>
        <dbReference type="PROSITE-ProRule" id="PRU01373"/>
    </source>
</evidence>
<name>A0A936K7R3_9BACT</name>
<feature type="active site" description="Proton donor/acceptor" evidence="12">
    <location>
        <position position="143"/>
    </location>
</feature>
<dbReference type="EMBL" id="JADKCH010000007">
    <property type="protein sequence ID" value="MBK8572662.1"/>
    <property type="molecule type" value="Genomic_DNA"/>
</dbReference>
<evidence type="ECO:0000313" key="15">
    <source>
        <dbReference type="Proteomes" id="UP000709959"/>
    </source>
</evidence>
<gene>
    <name evidence="14" type="ORF">IPN91_08445</name>
</gene>
<keyword evidence="4" id="KW-0132">Cell division</keyword>
<dbReference type="GO" id="GO:0071555">
    <property type="term" value="P:cell wall organization"/>
    <property type="evidence" value="ECO:0007669"/>
    <property type="project" value="UniProtKB-UniRule"/>
</dbReference>
<dbReference type="InterPro" id="IPR013221">
    <property type="entry name" value="Mur_ligase_cen"/>
</dbReference>
<evidence type="ECO:0000256" key="11">
    <source>
        <dbReference type="ARBA" id="ARBA00023316"/>
    </source>
</evidence>
<dbReference type="InterPro" id="IPR000713">
    <property type="entry name" value="Mur_ligase_N"/>
</dbReference>
<accession>A0A936K7R3</accession>
<protein>
    <submittedName>
        <fullName evidence="14">L,D-transpeptidase family protein</fullName>
    </submittedName>
</protein>
<keyword evidence="9 12" id="KW-0573">Peptidoglycan synthesis</keyword>
<evidence type="ECO:0000256" key="8">
    <source>
        <dbReference type="ARBA" id="ARBA00022960"/>
    </source>
</evidence>
<keyword evidence="3" id="KW-0436">Ligase</keyword>
<dbReference type="Gene3D" id="3.40.1190.10">
    <property type="entry name" value="Mur-like, catalytic domain"/>
    <property type="match status" value="1"/>
</dbReference>
<reference evidence="14 15" key="1">
    <citation type="submission" date="2020-10" db="EMBL/GenBank/DDBJ databases">
        <title>Connecting structure to function with the recovery of over 1000 high-quality activated sludge metagenome-assembled genomes encoding full-length rRNA genes using long-read sequencing.</title>
        <authorList>
            <person name="Singleton C.M."/>
            <person name="Petriglieri F."/>
            <person name="Kristensen J.M."/>
            <person name="Kirkegaard R.H."/>
            <person name="Michaelsen T.Y."/>
            <person name="Andersen M.H."/>
            <person name="Karst S.M."/>
            <person name="Dueholm M.S."/>
            <person name="Nielsen P.H."/>
            <person name="Albertsen M."/>
        </authorList>
    </citation>
    <scope>NUCLEOTIDE SEQUENCE [LARGE SCALE GENOMIC DNA]</scope>
    <source>
        <strain evidence="14">OdNE_18-Q3-R46-58_MAXAC.008</strain>
    </source>
</reference>
<dbReference type="Pfam" id="PF03734">
    <property type="entry name" value="YkuD"/>
    <property type="match status" value="1"/>
</dbReference>
<evidence type="ECO:0000256" key="1">
    <source>
        <dbReference type="ARBA" id="ARBA00004752"/>
    </source>
</evidence>
<dbReference type="SUPFAM" id="SSF51984">
    <property type="entry name" value="MurCD N-terminal domain"/>
    <property type="match status" value="1"/>
</dbReference>
<evidence type="ECO:0000256" key="5">
    <source>
        <dbReference type="ARBA" id="ARBA00022679"/>
    </source>
</evidence>
<dbReference type="GO" id="GO:0009252">
    <property type="term" value="P:peptidoglycan biosynthetic process"/>
    <property type="evidence" value="ECO:0007669"/>
    <property type="project" value="UniProtKB-KW"/>
</dbReference>
<dbReference type="Pfam" id="PF01225">
    <property type="entry name" value="Mur_ligase"/>
    <property type="match status" value="1"/>
</dbReference>
<evidence type="ECO:0000256" key="4">
    <source>
        <dbReference type="ARBA" id="ARBA00022618"/>
    </source>
</evidence>
<comment type="caution">
    <text evidence="14">The sequence shown here is derived from an EMBL/GenBank/DDBJ whole genome shotgun (WGS) entry which is preliminary data.</text>
</comment>
<dbReference type="CDD" id="cd16913">
    <property type="entry name" value="YkuD_like"/>
    <property type="match status" value="1"/>
</dbReference>
<keyword evidence="7" id="KW-0067">ATP-binding</keyword>
<keyword evidence="11 12" id="KW-0961">Cell wall biogenesis/degradation</keyword>
<keyword evidence="5" id="KW-0808">Transferase</keyword>
<dbReference type="GO" id="GO:0016881">
    <property type="term" value="F:acid-amino acid ligase activity"/>
    <property type="evidence" value="ECO:0007669"/>
    <property type="project" value="InterPro"/>
</dbReference>
<feature type="domain" description="L,D-TPase catalytic" evidence="13">
    <location>
        <begin position="31"/>
        <end position="183"/>
    </location>
</feature>
<dbReference type="Gene3D" id="3.90.190.20">
    <property type="entry name" value="Mur ligase, C-terminal domain"/>
    <property type="match status" value="1"/>
</dbReference>
<dbReference type="GO" id="GO:0016740">
    <property type="term" value="F:transferase activity"/>
    <property type="evidence" value="ECO:0007669"/>
    <property type="project" value="UniProtKB-KW"/>
</dbReference>
<dbReference type="PANTHER" id="PTHR43445">
    <property type="entry name" value="UDP-N-ACETYLMURAMATE--L-ALANINE LIGASE-RELATED"/>
    <property type="match status" value="1"/>
</dbReference>
<feature type="active site" description="Nucleophile" evidence="12">
    <location>
        <position position="159"/>
    </location>
</feature>
<keyword evidence="8 12" id="KW-0133">Cell shape</keyword>
<dbReference type="GO" id="GO:0004180">
    <property type="term" value="F:carboxypeptidase activity"/>
    <property type="evidence" value="ECO:0007669"/>
    <property type="project" value="UniProtKB-ARBA"/>
</dbReference>
<sequence>MIDPVHAARYRALALANQARQGAPTLGPSSKVVVVDVARQRLGLLEGDRLAYEAVISTARNGLGCEQDSYRTPTGWHRIHARIGAGAEPGSVFRSRVATGEVWRGEALDEDLILSRVITLDGLEEGWNRGPGRDSLARFIYLHGTNQEGLLGTPVSHGCVRLANTAVTELFDGVAEGDPVLIADELPADAFGLGRLHFAGVAGSGMSALAQFVAMKGGRASGSDRSFDRGQRPEAQAQLEALGVVIHPQDGSGLEGDCAALVVSTAVEEEVPDVAAARRLGVPVLHRSELLAHLVARYRTVAITGTSGKSTTVALTFEILRGAGRDPSVITGGELVALQREGRWGNAWAGASDLLVIEADESDGSVVRYHPALGVVLNLQRDHKEMEAVAEMFRTFRSQLREGGVVGEAANLREFAGGATVFGFGDGAGLRGEDVALGAEGSAFRVGETAFHLPVPGRHNVENALAAIAACRALGVSLVDMVEPLAAFQGVARRFQVLGSARGVTVVDDFGHNPAKVAASLQAAHLRLGEGGRVLAVFQPHGFGPLRFLRTDFVAAFAEELAPKDRLWFLDVFYAGGTAARDISSGEVVADLAARRVRAEHAPSREWLVRRLVSEARSGDLILVMGARDPSLTDLARAILRSLSEGELEDELQGPAL</sequence>